<proteinExistence type="predicted"/>
<name>A0A6S6SPR1_9BACT</name>
<keyword evidence="1" id="KW-1133">Transmembrane helix</keyword>
<sequence>MAVDIKKLRTSTKSFTNIQTSIGDLYLFKVRVKEIIGIEKKLGRKLEELESKEFFKRYLPFFVHLKQDLVGEELERPEEYTLKSEDINKLSKDELEEIAKLFIEEHSSFYKEWKSSSKKEDATPVIYLKEEIDESLLRQDNESYIEYVYRLVLERHKKDHELARKMFSSFSSGLSSDILKTIGMGESLKSSFDSFRSIGEMATSFNSEAVSFENLDSTFPKFDYDFSKQIQDQEKRRLAPFKDLSSKIDLMIEAEKQTVSFMEEVYKTQVQIASELKTSSDSANQNSQKNLTFTKIIIILTVLSTLITAIAFTYSVWHDNGSDLLIKTNENIQFSIIETNSKLEKLTEVLIKQNKAQNEQIQILRREIKKKFIKADNNKKDRESND</sequence>
<organism evidence="2">
    <name type="scientific">uncultured Sulfurovum sp</name>
    <dbReference type="NCBI Taxonomy" id="269237"/>
    <lineage>
        <taxon>Bacteria</taxon>
        <taxon>Pseudomonadati</taxon>
        <taxon>Campylobacterota</taxon>
        <taxon>Epsilonproteobacteria</taxon>
        <taxon>Campylobacterales</taxon>
        <taxon>Sulfurovaceae</taxon>
        <taxon>Sulfurovum</taxon>
        <taxon>environmental samples</taxon>
    </lineage>
</organism>
<keyword evidence="1" id="KW-0472">Membrane</keyword>
<accession>A0A6S6SPR1</accession>
<dbReference type="AlphaFoldDB" id="A0A6S6SPR1"/>
<evidence type="ECO:0000313" key="2">
    <source>
        <dbReference type="EMBL" id="CAA6805294.1"/>
    </source>
</evidence>
<evidence type="ECO:0000256" key="1">
    <source>
        <dbReference type="SAM" id="Phobius"/>
    </source>
</evidence>
<dbReference type="EMBL" id="CACVAS010000036">
    <property type="protein sequence ID" value="CAA6805294.1"/>
    <property type="molecule type" value="Genomic_DNA"/>
</dbReference>
<feature type="transmembrane region" description="Helical" evidence="1">
    <location>
        <begin position="296"/>
        <end position="317"/>
    </location>
</feature>
<gene>
    <name evidence="2" type="ORF">HELGO_WM2984</name>
</gene>
<keyword evidence="1" id="KW-0812">Transmembrane</keyword>
<reference evidence="2" key="1">
    <citation type="submission" date="2020-01" db="EMBL/GenBank/DDBJ databases">
        <authorList>
            <person name="Meier V. D."/>
            <person name="Meier V D."/>
        </authorList>
    </citation>
    <scope>NUCLEOTIDE SEQUENCE</scope>
    <source>
        <strain evidence="2">HLG_WM_MAG_01</strain>
    </source>
</reference>
<protein>
    <submittedName>
        <fullName evidence="2">Uncharacterized protein</fullName>
    </submittedName>
</protein>